<evidence type="ECO:0000313" key="3">
    <source>
        <dbReference type="EMBL" id="PGH26863.1"/>
    </source>
</evidence>
<dbReference type="STRING" id="1447883.A0A2B7Z0W0"/>
<dbReference type="EMBL" id="PDNA01000012">
    <property type="protein sequence ID" value="PGH26863.1"/>
    <property type="molecule type" value="Genomic_DNA"/>
</dbReference>
<feature type="compositionally biased region" description="Pro residues" evidence="1">
    <location>
        <begin position="90"/>
        <end position="101"/>
    </location>
</feature>
<dbReference type="Proteomes" id="UP000224634">
    <property type="component" value="Unassembled WGS sequence"/>
</dbReference>
<evidence type="ECO:0000313" key="4">
    <source>
        <dbReference type="Proteomes" id="UP000224634"/>
    </source>
</evidence>
<sequence>MCGIAGGAFVARYIFDDVGYYWTFGVCGILFSVLLFVVILLVPETFYNRDALPTPVLRPQATPSDHKEKLPAVDEKSPNHAVESGIKMPPLHPPPTPQKQS</sequence>
<organism evidence="3 4">
    <name type="scientific">Polytolypa hystricis (strain UAMH7299)</name>
    <dbReference type="NCBI Taxonomy" id="1447883"/>
    <lineage>
        <taxon>Eukaryota</taxon>
        <taxon>Fungi</taxon>
        <taxon>Dikarya</taxon>
        <taxon>Ascomycota</taxon>
        <taxon>Pezizomycotina</taxon>
        <taxon>Eurotiomycetes</taxon>
        <taxon>Eurotiomycetidae</taxon>
        <taxon>Onygenales</taxon>
        <taxon>Onygenales incertae sedis</taxon>
        <taxon>Polytolypa</taxon>
    </lineage>
</organism>
<dbReference type="Gene3D" id="1.20.1250.20">
    <property type="entry name" value="MFS general substrate transporter like domains"/>
    <property type="match status" value="1"/>
</dbReference>
<feature type="region of interest" description="Disordered" evidence="1">
    <location>
        <begin position="54"/>
        <end position="101"/>
    </location>
</feature>
<protein>
    <recommendedName>
        <fullName evidence="5">Major facilitator superfamily (MFS) profile domain-containing protein</fullName>
    </recommendedName>
</protein>
<dbReference type="AlphaFoldDB" id="A0A2B7Z0W0"/>
<keyword evidence="2" id="KW-0472">Membrane</keyword>
<evidence type="ECO:0008006" key="5">
    <source>
        <dbReference type="Google" id="ProtNLM"/>
    </source>
</evidence>
<dbReference type="InterPro" id="IPR036259">
    <property type="entry name" value="MFS_trans_sf"/>
</dbReference>
<keyword evidence="4" id="KW-1185">Reference proteome</keyword>
<proteinExistence type="predicted"/>
<evidence type="ECO:0000256" key="2">
    <source>
        <dbReference type="SAM" id="Phobius"/>
    </source>
</evidence>
<dbReference type="SUPFAM" id="SSF103473">
    <property type="entry name" value="MFS general substrate transporter"/>
    <property type="match status" value="1"/>
</dbReference>
<feature type="transmembrane region" description="Helical" evidence="2">
    <location>
        <begin position="20"/>
        <end position="42"/>
    </location>
</feature>
<accession>A0A2B7Z0W0</accession>
<gene>
    <name evidence="3" type="ORF">AJ80_01445</name>
</gene>
<feature type="compositionally biased region" description="Basic and acidic residues" evidence="1">
    <location>
        <begin position="64"/>
        <end position="78"/>
    </location>
</feature>
<evidence type="ECO:0000256" key="1">
    <source>
        <dbReference type="SAM" id="MobiDB-lite"/>
    </source>
</evidence>
<comment type="caution">
    <text evidence="3">The sequence shown here is derived from an EMBL/GenBank/DDBJ whole genome shotgun (WGS) entry which is preliminary data.</text>
</comment>
<keyword evidence="2" id="KW-1133">Transmembrane helix</keyword>
<keyword evidence="2" id="KW-0812">Transmembrane</keyword>
<name>A0A2B7Z0W0_POLH7</name>
<reference evidence="3 4" key="1">
    <citation type="submission" date="2017-10" db="EMBL/GenBank/DDBJ databases">
        <title>Comparative genomics in systemic dimorphic fungi from Ajellomycetaceae.</title>
        <authorList>
            <person name="Munoz J.F."/>
            <person name="Mcewen J.G."/>
            <person name="Clay O.K."/>
            <person name="Cuomo C.A."/>
        </authorList>
    </citation>
    <scope>NUCLEOTIDE SEQUENCE [LARGE SCALE GENOMIC DNA]</scope>
    <source>
        <strain evidence="3 4">UAMH7299</strain>
    </source>
</reference>